<comment type="subcellular location">
    <subcellularLocation>
        <location evidence="1">Secreted</location>
    </subcellularLocation>
</comment>
<dbReference type="SUPFAM" id="SSF57501">
    <property type="entry name" value="Cystine-knot cytokines"/>
    <property type="match status" value="1"/>
</dbReference>
<organism evidence="6 7">
    <name type="scientific">Chiloscyllium punctatum</name>
    <name type="common">Brownbanded bambooshark</name>
    <name type="synonym">Hemiscyllium punctatum</name>
    <dbReference type="NCBI Taxonomy" id="137246"/>
    <lineage>
        <taxon>Eukaryota</taxon>
        <taxon>Metazoa</taxon>
        <taxon>Chordata</taxon>
        <taxon>Craniata</taxon>
        <taxon>Vertebrata</taxon>
        <taxon>Chondrichthyes</taxon>
        <taxon>Elasmobranchii</taxon>
        <taxon>Galeomorphii</taxon>
        <taxon>Galeoidea</taxon>
        <taxon>Orectolobiformes</taxon>
        <taxon>Hemiscylliidae</taxon>
        <taxon>Chiloscyllium</taxon>
    </lineage>
</organism>
<keyword evidence="2" id="KW-0964">Secreted</keyword>
<evidence type="ECO:0000256" key="3">
    <source>
        <dbReference type="ARBA" id="ARBA00023157"/>
    </source>
</evidence>
<evidence type="ECO:0000256" key="2">
    <source>
        <dbReference type="ARBA" id="ARBA00022525"/>
    </source>
</evidence>
<keyword evidence="7" id="KW-1185">Reference proteome</keyword>
<comment type="caution">
    <text evidence="4">Lacks conserved residue(s) required for the propagation of feature annotation.</text>
</comment>
<dbReference type="SMART" id="SM00041">
    <property type="entry name" value="CT"/>
    <property type="match status" value="1"/>
</dbReference>
<dbReference type="InterPro" id="IPR029034">
    <property type="entry name" value="Cystine-knot_cytokine"/>
</dbReference>
<proteinExistence type="predicted"/>
<evidence type="ECO:0000256" key="1">
    <source>
        <dbReference type="ARBA" id="ARBA00004613"/>
    </source>
</evidence>
<feature type="disulfide bond" evidence="4">
    <location>
        <begin position="83"/>
        <end position="137"/>
    </location>
</feature>
<dbReference type="InterPro" id="IPR006207">
    <property type="entry name" value="Cys_knot_C"/>
</dbReference>
<dbReference type="InterPro" id="IPR006208">
    <property type="entry name" value="Glyco_hormone_CN"/>
</dbReference>
<dbReference type="PROSITE" id="PS01225">
    <property type="entry name" value="CTCK_2"/>
    <property type="match status" value="1"/>
</dbReference>
<evidence type="ECO:0000259" key="5">
    <source>
        <dbReference type="PROSITE" id="PS01225"/>
    </source>
</evidence>
<dbReference type="OMA" id="PANDKEC"/>
<protein>
    <recommendedName>
        <fullName evidence="5">CTCK domain-containing protein</fullName>
    </recommendedName>
</protein>
<evidence type="ECO:0000313" key="6">
    <source>
        <dbReference type="EMBL" id="GCC20154.1"/>
    </source>
</evidence>
<sequence length="147" mass="16662">RYEGDYWSHPNDTCIHYRCVRGAVTETQITCSSRPDCDEADKKWDKYRCCYSCPDRLRQCKVKRKMISIGEGQCSATVEVKACEGYCNSSAIFDPKTNGMKQTCECCQEEKTVAKQISLKCSFEGSQTYTYISAKSCKCKICEGENA</sequence>
<evidence type="ECO:0000313" key="7">
    <source>
        <dbReference type="Proteomes" id="UP000287033"/>
    </source>
</evidence>
<comment type="caution">
    <text evidence="6">The sequence shown here is derived from an EMBL/GenBank/DDBJ whole genome shotgun (WGS) entry which is preliminary data.</text>
</comment>
<feature type="domain" description="CTCK" evidence="5">
    <location>
        <begin position="50"/>
        <end position="143"/>
    </location>
</feature>
<accession>A0A401RPU9</accession>
<name>A0A401RPU9_CHIPU</name>
<evidence type="ECO:0000256" key="4">
    <source>
        <dbReference type="PROSITE-ProRule" id="PRU00039"/>
    </source>
</evidence>
<dbReference type="Proteomes" id="UP000287033">
    <property type="component" value="Unassembled WGS sequence"/>
</dbReference>
<dbReference type="Gene3D" id="2.10.90.10">
    <property type="entry name" value="Cystine-knot cytokines"/>
    <property type="match status" value="1"/>
</dbReference>
<dbReference type="Pfam" id="PF00007">
    <property type="entry name" value="Cys_knot"/>
    <property type="match status" value="1"/>
</dbReference>
<reference evidence="6 7" key="1">
    <citation type="journal article" date="2018" name="Nat. Ecol. Evol.">
        <title>Shark genomes provide insights into elasmobranch evolution and the origin of vertebrates.</title>
        <authorList>
            <person name="Hara Y"/>
            <person name="Yamaguchi K"/>
            <person name="Onimaru K"/>
            <person name="Kadota M"/>
            <person name="Koyanagi M"/>
            <person name="Keeley SD"/>
            <person name="Tatsumi K"/>
            <person name="Tanaka K"/>
            <person name="Motone F"/>
            <person name="Kageyama Y"/>
            <person name="Nozu R"/>
            <person name="Adachi N"/>
            <person name="Nishimura O"/>
            <person name="Nakagawa R"/>
            <person name="Tanegashima C"/>
            <person name="Kiyatake I"/>
            <person name="Matsumoto R"/>
            <person name="Murakumo K"/>
            <person name="Nishida K"/>
            <person name="Terakita A"/>
            <person name="Kuratani S"/>
            <person name="Sato K"/>
            <person name="Hyodo S Kuraku.S."/>
        </authorList>
    </citation>
    <scope>NUCLEOTIDE SEQUENCE [LARGE SCALE GENOMIC DNA]</scope>
</reference>
<dbReference type="EMBL" id="BEZZ01003653">
    <property type="protein sequence ID" value="GCC20154.1"/>
    <property type="molecule type" value="Genomic_DNA"/>
</dbReference>
<feature type="disulfide bond" evidence="4">
    <location>
        <begin position="87"/>
        <end position="139"/>
    </location>
</feature>
<gene>
    <name evidence="6" type="ORF">chiPu_0021287</name>
</gene>
<dbReference type="GO" id="GO:0005576">
    <property type="term" value="C:extracellular region"/>
    <property type="evidence" value="ECO:0007669"/>
    <property type="project" value="UniProtKB-SubCell"/>
</dbReference>
<dbReference type="AlphaFoldDB" id="A0A401RPU9"/>
<keyword evidence="3 4" id="KW-1015">Disulfide bond</keyword>
<feature type="non-terminal residue" evidence="6">
    <location>
        <position position="1"/>
    </location>
</feature>